<feature type="region of interest" description="Disordered" evidence="1">
    <location>
        <begin position="854"/>
        <end position="882"/>
    </location>
</feature>
<dbReference type="Proteomes" id="UP000683360">
    <property type="component" value="Unassembled WGS sequence"/>
</dbReference>
<name>A0A8S3SLA9_MYTED</name>
<evidence type="ECO:0000313" key="2">
    <source>
        <dbReference type="EMBL" id="CAG2217645.1"/>
    </source>
</evidence>
<evidence type="ECO:0000313" key="3">
    <source>
        <dbReference type="Proteomes" id="UP000683360"/>
    </source>
</evidence>
<dbReference type="Gene3D" id="3.30.70.1820">
    <property type="entry name" value="L1 transposable element, RRM domain"/>
    <property type="match status" value="1"/>
</dbReference>
<dbReference type="OrthoDB" id="429991at2759"/>
<dbReference type="InterPro" id="IPR036691">
    <property type="entry name" value="Endo/exonu/phosph_ase_sf"/>
</dbReference>
<dbReference type="AlphaFoldDB" id="A0A8S3SLA9"/>
<dbReference type="SUPFAM" id="SSF56219">
    <property type="entry name" value="DNase I-like"/>
    <property type="match status" value="1"/>
</dbReference>
<reference evidence="2" key="1">
    <citation type="submission" date="2021-03" db="EMBL/GenBank/DDBJ databases">
        <authorList>
            <person name="Bekaert M."/>
        </authorList>
    </citation>
    <scope>NUCLEOTIDE SEQUENCE</scope>
</reference>
<protein>
    <recommendedName>
        <fullName evidence="4">Endonuclease/exonuclease/phosphatase domain-containing protein</fullName>
    </recommendedName>
</protein>
<proteinExistence type="predicted"/>
<gene>
    <name evidence="2" type="ORF">MEDL_31299</name>
</gene>
<feature type="compositionally biased region" description="Polar residues" evidence="1">
    <location>
        <begin position="854"/>
        <end position="865"/>
    </location>
</feature>
<sequence>MCTITTNTQCVAGATNPVESTAALTITTNTQCVAGTTNPVESTAALTITTNTQCVAGATNPVESTAALTITTNTQQVRKKPRNDSVPINAISSETPCIGVNISSNVTNDTNDANDLRAMISNLTESMNLFYNQLSIRIDGLENNITQKIEKIIDKRIETAMRKERGNTQKDLDKMEKKMESNISKCRTNLKQDVHSVKKELSDFKKTYAETASQAPILVSREDHQNNVIIRNLSESKNENLLNKVGGLLKDGLKLKDISVKSADRKKSNNDSRPGVIIVSFESSDDRRKVMEAKRMLKDFRNYKNVFIDFDIPKAQRVMNANLRNIVRTIGQDKLEIRGSRIQVKHYERQASGMRNFDNREKRNNFNRIDQGEYENNSRNRQQYNVPSDFQQRSGRVAETHLAGESVLSVTGYTWFGQNRKRLHVRARTGSGGIGFLVRNEIMENFHVVICDDSYEGILWIKLQDKLNKADVLYSCVCYLPPINSTRTCDANEYFDMLISQIHIYGKDAFFYICGDFNSRCSEMEDFIPGIDILPERKVLDFTANAYGENLCDFCINANCCILNGRNSKKDNFTFVSTQGSSVVDYCLVPYESIEKFTNFEVLTVTELTEKTQLFSQIDSITVKPDHSLLMWDLNVNIHDIDKTVESNAISEHRYLKFDVQNIPNHMFQDNIEELNDMIYSLESSVNSQTNLNNCYSVFVDLTKAEMMDKLKVKEICANSAISNKRRRSKKPWWSETLTELWNNLCCAEKEMLKSRGHRKKELRLIFVQRRKCFDKEVQKCKRIYWKKQQDNIENLLTSNSQQFWKEIGKIGVGQERRKRIPMEVVREDGTTSNDMTDILQVWQDSFQTLLNSSGNNSISETQNEINEKDDVKDLNNENNDR</sequence>
<dbReference type="EMBL" id="CAJPWZ010001554">
    <property type="protein sequence ID" value="CAG2217645.1"/>
    <property type="molecule type" value="Genomic_DNA"/>
</dbReference>
<comment type="caution">
    <text evidence="2">The sequence shown here is derived from an EMBL/GenBank/DDBJ whole genome shotgun (WGS) entry which is preliminary data.</text>
</comment>
<dbReference type="Gene3D" id="3.60.10.10">
    <property type="entry name" value="Endonuclease/exonuclease/phosphatase"/>
    <property type="match status" value="1"/>
</dbReference>
<organism evidence="2 3">
    <name type="scientific">Mytilus edulis</name>
    <name type="common">Blue mussel</name>
    <dbReference type="NCBI Taxonomy" id="6550"/>
    <lineage>
        <taxon>Eukaryota</taxon>
        <taxon>Metazoa</taxon>
        <taxon>Spiralia</taxon>
        <taxon>Lophotrochozoa</taxon>
        <taxon>Mollusca</taxon>
        <taxon>Bivalvia</taxon>
        <taxon>Autobranchia</taxon>
        <taxon>Pteriomorphia</taxon>
        <taxon>Mytilida</taxon>
        <taxon>Mytiloidea</taxon>
        <taxon>Mytilidae</taxon>
        <taxon>Mytilinae</taxon>
        <taxon>Mytilus</taxon>
    </lineage>
</organism>
<feature type="compositionally biased region" description="Basic and acidic residues" evidence="1">
    <location>
        <begin position="866"/>
        <end position="882"/>
    </location>
</feature>
<evidence type="ECO:0000256" key="1">
    <source>
        <dbReference type="SAM" id="MobiDB-lite"/>
    </source>
</evidence>
<feature type="compositionally biased region" description="Polar residues" evidence="1">
    <location>
        <begin position="374"/>
        <end position="385"/>
    </location>
</feature>
<keyword evidence="3" id="KW-1185">Reference proteome</keyword>
<accession>A0A8S3SLA9</accession>
<evidence type="ECO:0008006" key="4">
    <source>
        <dbReference type="Google" id="ProtNLM"/>
    </source>
</evidence>
<feature type="region of interest" description="Disordered" evidence="1">
    <location>
        <begin position="353"/>
        <end position="385"/>
    </location>
</feature>